<organism evidence="1 2">
    <name type="scientific">Vreelandella sulfidaeris</name>
    <dbReference type="NCBI Taxonomy" id="115553"/>
    <lineage>
        <taxon>Bacteria</taxon>
        <taxon>Pseudomonadati</taxon>
        <taxon>Pseudomonadota</taxon>
        <taxon>Gammaproteobacteria</taxon>
        <taxon>Oceanospirillales</taxon>
        <taxon>Halomonadaceae</taxon>
        <taxon>Vreelandella</taxon>
    </lineage>
</organism>
<gene>
    <name evidence="1" type="ORF">HSBAA_29960</name>
</gene>
<sequence length="115" mass="12794">MIFTTKPNRIRSGKVLPLHARWKADWRGGDGLSKAAVGASSPHVPEDQTYRGTKLTNTARGKFVNDLFAIVNRSVVDTLYRGVGVSYRMINLAARMHPRQIIEIQSAMSKFSPLP</sequence>
<dbReference type="Proteomes" id="UP000320231">
    <property type="component" value="Chromosome"/>
</dbReference>
<accession>A0A455U6A3</accession>
<dbReference type="AlphaFoldDB" id="A0A455U6A3"/>
<reference evidence="1 2" key="1">
    <citation type="journal article" date="2019" name="Microbiol. Resour. Announc.">
        <title>Complete Genome Sequence of Halomonas sulfidaeris Strain Esulfide1 Isolated from a Metal Sulfide Rock at a Depth of 2,200 Meters, Obtained Using Nanopore Sequencing.</title>
        <authorList>
            <person name="Saito M."/>
            <person name="Nishigata A."/>
            <person name="Galipon J."/>
            <person name="Arakawa K."/>
        </authorList>
    </citation>
    <scope>NUCLEOTIDE SEQUENCE [LARGE SCALE GENOMIC DNA]</scope>
    <source>
        <strain evidence="1 2">ATCC BAA-803</strain>
    </source>
</reference>
<dbReference type="EMBL" id="AP019514">
    <property type="protein sequence ID" value="BBI61690.1"/>
    <property type="molecule type" value="Genomic_DNA"/>
</dbReference>
<evidence type="ECO:0000313" key="2">
    <source>
        <dbReference type="Proteomes" id="UP000320231"/>
    </source>
</evidence>
<proteinExistence type="predicted"/>
<evidence type="ECO:0000313" key="1">
    <source>
        <dbReference type="EMBL" id="BBI61690.1"/>
    </source>
</evidence>
<name>A0A455U6A3_9GAMM</name>
<dbReference type="KEGG" id="hsr:HSBAA_29960"/>
<protein>
    <submittedName>
        <fullName evidence="1">Uncharacterized protein</fullName>
    </submittedName>
</protein>